<dbReference type="Proteomes" id="UP001497392">
    <property type="component" value="Unassembled WGS sequence"/>
</dbReference>
<proteinExistence type="predicted"/>
<comment type="caution">
    <text evidence="3">The sequence shown here is derived from an EMBL/GenBank/DDBJ whole genome shotgun (WGS) entry which is preliminary data.</text>
</comment>
<dbReference type="InterPro" id="IPR013083">
    <property type="entry name" value="Znf_RING/FYVE/PHD"/>
</dbReference>
<feature type="region of interest" description="Disordered" evidence="1">
    <location>
        <begin position="287"/>
        <end position="489"/>
    </location>
</feature>
<evidence type="ECO:0000256" key="1">
    <source>
        <dbReference type="SAM" id="MobiDB-lite"/>
    </source>
</evidence>
<evidence type="ECO:0000313" key="4">
    <source>
        <dbReference type="Proteomes" id="UP001497392"/>
    </source>
</evidence>
<protein>
    <submittedName>
        <fullName evidence="3">G740 protein</fullName>
    </submittedName>
</protein>
<dbReference type="CDD" id="cd16655">
    <property type="entry name" value="RING-Ubox_WDSUB1-like"/>
    <property type="match status" value="1"/>
</dbReference>
<feature type="domain" description="U-box" evidence="2">
    <location>
        <begin position="605"/>
        <end position="679"/>
    </location>
</feature>
<evidence type="ECO:0000259" key="2">
    <source>
        <dbReference type="PROSITE" id="PS51698"/>
    </source>
</evidence>
<feature type="region of interest" description="Disordered" evidence="1">
    <location>
        <begin position="507"/>
        <end position="544"/>
    </location>
</feature>
<reference evidence="3 4" key="1">
    <citation type="submission" date="2024-06" db="EMBL/GenBank/DDBJ databases">
        <authorList>
            <person name="Kraege A."/>
            <person name="Thomma B."/>
        </authorList>
    </citation>
    <scope>NUCLEOTIDE SEQUENCE [LARGE SCALE GENOMIC DNA]</scope>
</reference>
<organism evidence="3 4">
    <name type="scientific">Coccomyxa viridis</name>
    <dbReference type="NCBI Taxonomy" id="1274662"/>
    <lineage>
        <taxon>Eukaryota</taxon>
        <taxon>Viridiplantae</taxon>
        <taxon>Chlorophyta</taxon>
        <taxon>core chlorophytes</taxon>
        <taxon>Trebouxiophyceae</taxon>
        <taxon>Trebouxiophyceae incertae sedis</taxon>
        <taxon>Coccomyxaceae</taxon>
        <taxon>Coccomyxa</taxon>
    </lineage>
</organism>
<gene>
    <name evidence="3" type="primary">g740</name>
    <name evidence="3" type="ORF">VP750_LOCUS644</name>
</gene>
<dbReference type="Pfam" id="PF04564">
    <property type="entry name" value="U-box"/>
    <property type="match status" value="1"/>
</dbReference>
<feature type="compositionally biased region" description="Basic residues" evidence="1">
    <location>
        <begin position="457"/>
        <end position="467"/>
    </location>
</feature>
<feature type="region of interest" description="Disordered" evidence="1">
    <location>
        <begin position="1"/>
        <end position="46"/>
    </location>
</feature>
<feature type="compositionally biased region" description="Basic residues" evidence="1">
    <location>
        <begin position="520"/>
        <end position="530"/>
    </location>
</feature>
<name>A0ABP1FK64_9CHLO</name>
<feature type="compositionally biased region" description="Acidic residues" evidence="1">
    <location>
        <begin position="390"/>
        <end position="406"/>
    </location>
</feature>
<dbReference type="Gene3D" id="3.30.40.10">
    <property type="entry name" value="Zinc/RING finger domain, C3HC4 (zinc finger)"/>
    <property type="match status" value="1"/>
</dbReference>
<dbReference type="InterPro" id="IPR003613">
    <property type="entry name" value="Ubox_domain"/>
</dbReference>
<feature type="compositionally biased region" description="Basic and acidic residues" evidence="1">
    <location>
        <begin position="20"/>
        <end position="30"/>
    </location>
</feature>
<feature type="compositionally biased region" description="Basic residues" evidence="1">
    <location>
        <begin position="1"/>
        <end position="17"/>
    </location>
</feature>
<dbReference type="PROSITE" id="PS51698">
    <property type="entry name" value="U_BOX"/>
    <property type="match status" value="1"/>
</dbReference>
<dbReference type="SMART" id="SM00504">
    <property type="entry name" value="Ubox"/>
    <property type="match status" value="1"/>
</dbReference>
<feature type="compositionally biased region" description="Basic and acidic residues" evidence="1">
    <location>
        <begin position="287"/>
        <end position="323"/>
    </location>
</feature>
<dbReference type="SUPFAM" id="SSF57850">
    <property type="entry name" value="RING/U-box"/>
    <property type="match status" value="1"/>
</dbReference>
<accession>A0ABP1FK64</accession>
<dbReference type="EMBL" id="CAXHTA020000002">
    <property type="protein sequence ID" value="CAL5218985.1"/>
    <property type="molecule type" value="Genomic_DNA"/>
</dbReference>
<keyword evidence="4" id="KW-1185">Reference proteome</keyword>
<evidence type="ECO:0000313" key="3">
    <source>
        <dbReference type="EMBL" id="CAL5218985.1"/>
    </source>
</evidence>
<sequence>MAGHRRGSAGKNRHSTGSRRSPDDIKERLRASLQKADNESFSPSGVEDVCKDAGLDDATASRFSDMALYAAYAVNASVRRSGQSAFTWIPLQGTVHAAVEAVPEAGRPAFTQAFVAAVTLVLKHVEEQESLHDIDGPPDLAEGARLIYDIMSSTNKVLRMAISGSGRGRAKSLRAIADSVSKDLEAMQLSSGVDPQEVVQLYSSLKVELAAAKKLESRASQELDAARPGDDIPPSLKAAAEAVYAYQGPGLQKEIADLQRGVLDAQQIADAATEQLKKLNLDVENDARAGDQTAHERNATRKQEPRPHGSRTENALLKERNALEDDASAEAPEHADAEGPEEGEIAAEQSQEADAPASRARRPRKARGDRDRRHRRRGLVDGTQRREEATDIEEEEEEEEAADQEDAGAPAAAKAVSSMPVVVTSPNSSLAEPPGFSPVRDGPSADQEEGPQENGGRSRRPKKRSGRREKERQARRSLAAAKEPEAVGLAPSAAFGEGFGIHDSSQAWAEDAVVEESRPQRGKRERGRRQRATDQEALESGQPSAVAVLPAQARLHSNSAAVDPNHDLGSFPDPSVAQAQLDQQVPGRRRARISKLKTVAGTLLDLQNDITDPITQAPLVDPVVAADGYTYERGSIQKHLAASRISPISGKPMSSALYDNRLVASLLARLGELPPLGSS</sequence>